<organism evidence="2 3">
    <name type="scientific">Phormidium pseudopriestleyi FRX01</name>
    <dbReference type="NCBI Taxonomy" id="1759528"/>
    <lineage>
        <taxon>Bacteria</taxon>
        <taxon>Bacillati</taxon>
        <taxon>Cyanobacteriota</taxon>
        <taxon>Cyanophyceae</taxon>
        <taxon>Oscillatoriophycideae</taxon>
        <taxon>Oscillatoriales</taxon>
        <taxon>Oscillatoriaceae</taxon>
        <taxon>Phormidium</taxon>
    </lineage>
</organism>
<comment type="caution">
    <text evidence="2">The sequence shown here is derived from an EMBL/GenBank/DDBJ whole genome shotgun (WGS) entry which is preliminary data.</text>
</comment>
<sequence>MRQQRRLTMGLVGLMLCLGSCTGVPDEAGNTGISQTTPETTDTIPQNFPTIGVFDSARSRDILCYVTVTSRDGKTSEVGASADLCDRSPSLTNQTLRFIYDDAVMPPEHCNNTGLCGANNRQTVISDVVMLGENWQVLSNGTWTVTVGQGETWDGRNNTGNLTYYGCNDQNDCLALTAGKITCRDGFCHTGWQQEDYFYILSTPIVEDGGAPTTLRVHQGGEDLLNVPNMQVIDSSL</sequence>
<evidence type="ECO:0008006" key="4">
    <source>
        <dbReference type="Google" id="ProtNLM"/>
    </source>
</evidence>
<evidence type="ECO:0000256" key="1">
    <source>
        <dbReference type="SAM" id="SignalP"/>
    </source>
</evidence>
<feature type="signal peptide" evidence="1">
    <location>
        <begin position="1"/>
        <end position="25"/>
    </location>
</feature>
<protein>
    <recommendedName>
        <fullName evidence="4">Lipoprotein</fullName>
    </recommendedName>
</protein>
<dbReference type="EMBL" id="JAFLQW010000128">
    <property type="protein sequence ID" value="MBO0348450.1"/>
    <property type="molecule type" value="Genomic_DNA"/>
</dbReference>
<dbReference type="RefSeq" id="WP_207086998.1">
    <property type="nucleotide sequence ID" value="NZ_JAFLQW010000128.1"/>
</dbReference>
<evidence type="ECO:0000313" key="2">
    <source>
        <dbReference type="EMBL" id="MBO0348450.1"/>
    </source>
</evidence>
<reference evidence="2 3" key="1">
    <citation type="submission" date="2021-03" db="EMBL/GenBank/DDBJ databases">
        <title>Metabolic Capacity of the Antarctic Cyanobacterium Phormidium pseudopriestleyi that Sustains Oxygenic Photosynthesis in the Presence of Hydrogen Sulfide.</title>
        <authorList>
            <person name="Lumian J.E."/>
            <person name="Jungblut A.D."/>
            <person name="Dillon M.L."/>
            <person name="Hawes I."/>
            <person name="Doran P.T."/>
            <person name="Mackey T.J."/>
            <person name="Dick G.J."/>
            <person name="Grettenberger C.L."/>
            <person name="Sumner D.Y."/>
        </authorList>
    </citation>
    <scope>NUCLEOTIDE SEQUENCE [LARGE SCALE GENOMIC DNA]</scope>
    <source>
        <strain evidence="2 3">FRX01</strain>
    </source>
</reference>
<keyword evidence="3" id="KW-1185">Reference proteome</keyword>
<evidence type="ECO:0000313" key="3">
    <source>
        <dbReference type="Proteomes" id="UP000664844"/>
    </source>
</evidence>
<name>A0ABS3FMW4_9CYAN</name>
<accession>A0ABS3FMW4</accession>
<dbReference type="Proteomes" id="UP000664844">
    <property type="component" value="Unassembled WGS sequence"/>
</dbReference>
<feature type="chain" id="PRO_5047132554" description="Lipoprotein" evidence="1">
    <location>
        <begin position="26"/>
        <end position="237"/>
    </location>
</feature>
<gene>
    <name evidence="2" type="ORF">J0895_04885</name>
</gene>
<proteinExistence type="predicted"/>
<keyword evidence="1" id="KW-0732">Signal</keyword>